<name>A0A8D9FRH7_9VIRU</name>
<reference evidence="1" key="1">
    <citation type="submission" date="2021-06" db="EMBL/GenBank/DDBJ databases">
        <authorList>
            <person name="Gannon L."/>
            <person name="Redgwell R T."/>
            <person name="Michniewski S."/>
            <person name="Harrison D C."/>
            <person name="Millard A."/>
        </authorList>
    </citation>
    <scope>NUCLEOTIDE SEQUENCE</scope>
</reference>
<proteinExistence type="predicted"/>
<dbReference type="EMBL" id="OU342829">
    <property type="protein sequence ID" value="CAG7581580.1"/>
    <property type="molecule type" value="Genomic_DNA"/>
</dbReference>
<sequence>MKYNLYIEDNESIPALIVTLDGESAPNGYTLSSNISIDWDKYSNHLINSDVLTATEIRDEILSNYNSVTWDSGDINQRSVWSKWFVASQSERNLIHSSDDQDDNLDILSDKLLKDKNKIDKASIIETIQTSTDGIFFIPYFEVGSYDKEASTSSKEYQNVVSLSLDNISDGKYKISWYFETISDKKGEIECQVLLGESDELFYLDSKEDEWEKSSGFTYKNISDGSYKLNINFKASKGTVTIKMATLEITRIS</sequence>
<organism evidence="1">
    <name type="scientific">uncultured marine phage</name>
    <dbReference type="NCBI Taxonomy" id="707152"/>
    <lineage>
        <taxon>Viruses</taxon>
        <taxon>environmental samples</taxon>
    </lineage>
</organism>
<evidence type="ECO:0000313" key="1">
    <source>
        <dbReference type="EMBL" id="CAG7581580.1"/>
    </source>
</evidence>
<gene>
    <name evidence="1" type="ORF">SLAVMIC_00912</name>
</gene>
<protein>
    <submittedName>
        <fullName evidence="1">Uncharacterized protein</fullName>
    </submittedName>
</protein>
<accession>A0A8D9FRH7</accession>